<name>A0AAD9TXU5_9ROSI</name>
<gene>
    <name evidence="1" type="ORF">Ddye_019469</name>
</gene>
<protein>
    <submittedName>
        <fullName evidence="1">Uncharacterized protein</fullName>
    </submittedName>
</protein>
<proteinExistence type="predicted"/>
<evidence type="ECO:0000313" key="1">
    <source>
        <dbReference type="EMBL" id="KAK2644274.1"/>
    </source>
</evidence>
<accession>A0AAD9TXU5</accession>
<organism evidence="1 2">
    <name type="scientific">Dipteronia dyeriana</name>
    <dbReference type="NCBI Taxonomy" id="168575"/>
    <lineage>
        <taxon>Eukaryota</taxon>
        <taxon>Viridiplantae</taxon>
        <taxon>Streptophyta</taxon>
        <taxon>Embryophyta</taxon>
        <taxon>Tracheophyta</taxon>
        <taxon>Spermatophyta</taxon>
        <taxon>Magnoliopsida</taxon>
        <taxon>eudicotyledons</taxon>
        <taxon>Gunneridae</taxon>
        <taxon>Pentapetalae</taxon>
        <taxon>rosids</taxon>
        <taxon>malvids</taxon>
        <taxon>Sapindales</taxon>
        <taxon>Sapindaceae</taxon>
        <taxon>Hippocastanoideae</taxon>
        <taxon>Acereae</taxon>
        <taxon>Dipteronia</taxon>
    </lineage>
</organism>
<evidence type="ECO:0000313" key="2">
    <source>
        <dbReference type="Proteomes" id="UP001280121"/>
    </source>
</evidence>
<sequence length="149" mass="17870">MNAPFTRRIREERGEALRAYVESFHKEVIQMRVFTEKETLANFRRNLWVGKVFRSFAKRPPETYQESYDRALEQIEVDEQVKVKMEYDYIRAVKIQKKEAPKPEQARKIQKKPSIGRHTASPFLNPYQKDIQKNELFCKLHLLTGQWPQ</sequence>
<dbReference type="EMBL" id="JANJYI010000006">
    <property type="protein sequence ID" value="KAK2644274.1"/>
    <property type="molecule type" value="Genomic_DNA"/>
</dbReference>
<reference evidence="1" key="1">
    <citation type="journal article" date="2023" name="Plant J.">
        <title>Genome sequences and population genomics provide insights into the demographic history, inbreeding, and mutation load of two 'living fossil' tree species of Dipteronia.</title>
        <authorList>
            <person name="Feng Y."/>
            <person name="Comes H.P."/>
            <person name="Chen J."/>
            <person name="Zhu S."/>
            <person name="Lu R."/>
            <person name="Zhang X."/>
            <person name="Li P."/>
            <person name="Qiu J."/>
            <person name="Olsen K.M."/>
            <person name="Qiu Y."/>
        </authorList>
    </citation>
    <scope>NUCLEOTIDE SEQUENCE</scope>
    <source>
        <strain evidence="1">KIB01</strain>
    </source>
</reference>
<dbReference type="AlphaFoldDB" id="A0AAD9TXU5"/>
<keyword evidence="2" id="KW-1185">Reference proteome</keyword>
<comment type="caution">
    <text evidence="1">The sequence shown here is derived from an EMBL/GenBank/DDBJ whole genome shotgun (WGS) entry which is preliminary data.</text>
</comment>
<dbReference type="Proteomes" id="UP001280121">
    <property type="component" value="Unassembled WGS sequence"/>
</dbReference>